<protein>
    <submittedName>
        <fullName evidence="6">Alanine racemase</fullName>
        <ecNumber evidence="6">5.1.1.1</ecNumber>
    </submittedName>
</protein>
<dbReference type="AlphaFoldDB" id="A0A7W4V511"/>
<dbReference type="RefSeq" id="WP_165138083.1">
    <property type="nucleotide sequence ID" value="NZ_CP049255.1"/>
</dbReference>
<evidence type="ECO:0000313" key="6">
    <source>
        <dbReference type="EMBL" id="MBB2976971.1"/>
    </source>
</evidence>
<comment type="caution">
    <text evidence="6">The sequence shown here is derived from an EMBL/GenBank/DDBJ whole genome shotgun (WGS) entry which is preliminary data.</text>
</comment>
<name>A0A7W4V511_9MICO</name>
<dbReference type="PRINTS" id="PR00992">
    <property type="entry name" value="ALARACEMASE"/>
</dbReference>
<dbReference type="EC" id="5.1.1.1" evidence="6"/>
<dbReference type="EMBL" id="JACHWQ010000010">
    <property type="protein sequence ID" value="MBB2976971.1"/>
    <property type="molecule type" value="Genomic_DNA"/>
</dbReference>
<feature type="modified residue" description="N6-(pyridoxal phosphate)lysine" evidence="4">
    <location>
        <position position="33"/>
    </location>
</feature>
<evidence type="ECO:0000256" key="1">
    <source>
        <dbReference type="ARBA" id="ARBA00001933"/>
    </source>
</evidence>
<keyword evidence="7" id="KW-1185">Reference proteome</keyword>
<gene>
    <name evidence="6" type="ORF">FHX49_002563</name>
</gene>
<dbReference type="InterPro" id="IPR000821">
    <property type="entry name" value="Ala_racemase"/>
</dbReference>
<dbReference type="PANTHER" id="PTHR30511:SF0">
    <property type="entry name" value="ALANINE RACEMASE, CATABOLIC-RELATED"/>
    <property type="match status" value="1"/>
</dbReference>
<dbReference type="InterPro" id="IPR029066">
    <property type="entry name" value="PLP-binding_barrel"/>
</dbReference>
<dbReference type="Pfam" id="PF01168">
    <property type="entry name" value="Ala_racemase_N"/>
    <property type="match status" value="1"/>
</dbReference>
<dbReference type="GO" id="GO:0030170">
    <property type="term" value="F:pyridoxal phosphate binding"/>
    <property type="evidence" value="ECO:0007669"/>
    <property type="project" value="TreeGrafter"/>
</dbReference>
<dbReference type="GO" id="GO:0008784">
    <property type="term" value="F:alanine racemase activity"/>
    <property type="evidence" value="ECO:0007669"/>
    <property type="project" value="UniProtKB-EC"/>
</dbReference>
<evidence type="ECO:0000313" key="7">
    <source>
        <dbReference type="Proteomes" id="UP000529310"/>
    </source>
</evidence>
<comment type="cofactor">
    <cofactor evidence="1 4">
        <name>pyridoxal 5'-phosphate</name>
        <dbReference type="ChEBI" id="CHEBI:597326"/>
    </cofactor>
</comment>
<keyword evidence="2 4" id="KW-0663">Pyridoxal phosphate</keyword>
<evidence type="ECO:0000256" key="2">
    <source>
        <dbReference type="ARBA" id="ARBA00022898"/>
    </source>
</evidence>
<dbReference type="GO" id="GO:0030632">
    <property type="term" value="P:D-alanine biosynthetic process"/>
    <property type="evidence" value="ECO:0007669"/>
    <property type="project" value="TreeGrafter"/>
</dbReference>
<dbReference type="GO" id="GO:0005829">
    <property type="term" value="C:cytosol"/>
    <property type="evidence" value="ECO:0007669"/>
    <property type="project" value="TreeGrafter"/>
</dbReference>
<proteinExistence type="predicted"/>
<evidence type="ECO:0000259" key="5">
    <source>
        <dbReference type="Pfam" id="PF01168"/>
    </source>
</evidence>
<accession>A0A7W4V511</accession>
<dbReference type="Gene3D" id="2.40.37.10">
    <property type="entry name" value="Lyase, Ornithine Decarboxylase, Chain A, domain 1"/>
    <property type="match status" value="2"/>
</dbReference>
<evidence type="ECO:0000256" key="4">
    <source>
        <dbReference type="PIRSR" id="PIRSR600821-50"/>
    </source>
</evidence>
<feature type="domain" description="Alanine racemase N-terminal" evidence="5">
    <location>
        <begin position="7"/>
        <end position="225"/>
    </location>
</feature>
<dbReference type="Proteomes" id="UP000529310">
    <property type="component" value="Unassembled WGS sequence"/>
</dbReference>
<dbReference type="PANTHER" id="PTHR30511">
    <property type="entry name" value="ALANINE RACEMASE"/>
    <property type="match status" value="1"/>
</dbReference>
<organism evidence="6 7">
    <name type="scientific">Microbacterium endophyticum</name>
    <dbReference type="NCBI Taxonomy" id="1526412"/>
    <lineage>
        <taxon>Bacteria</taxon>
        <taxon>Bacillati</taxon>
        <taxon>Actinomycetota</taxon>
        <taxon>Actinomycetes</taxon>
        <taxon>Micrococcales</taxon>
        <taxon>Microbacteriaceae</taxon>
        <taxon>Microbacterium</taxon>
    </lineage>
</organism>
<dbReference type="SUPFAM" id="SSF51419">
    <property type="entry name" value="PLP-binding barrel"/>
    <property type="match status" value="1"/>
</dbReference>
<reference evidence="6 7" key="1">
    <citation type="submission" date="2020-08" db="EMBL/GenBank/DDBJ databases">
        <title>Sequencing the genomes of 1000 actinobacteria strains.</title>
        <authorList>
            <person name="Klenk H.-P."/>
        </authorList>
    </citation>
    <scope>NUCLEOTIDE SEQUENCE [LARGE SCALE GENOMIC DNA]</scope>
    <source>
        <strain evidence="6 7">DSM 27099</strain>
    </source>
</reference>
<keyword evidence="3 6" id="KW-0413">Isomerase</keyword>
<evidence type="ECO:0000256" key="3">
    <source>
        <dbReference type="ARBA" id="ARBA00023235"/>
    </source>
</evidence>
<dbReference type="InterPro" id="IPR009006">
    <property type="entry name" value="Ala_racemase/Decarboxylase_C"/>
</dbReference>
<dbReference type="GO" id="GO:0009252">
    <property type="term" value="P:peptidoglycan biosynthetic process"/>
    <property type="evidence" value="ECO:0007669"/>
    <property type="project" value="TreeGrafter"/>
</dbReference>
<dbReference type="Gene3D" id="3.20.20.10">
    <property type="entry name" value="Alanine racemase"/>
    <property type="match status" value="1"/>
</dbReference>
<dbReference type="InterPro" id="IPR001608">
    <property type="entry name" value="Ala_racemase_N"/>
</dbReference>
<sequence length="341" mass="37079">MTTHLDVDLGTLAANIASIRRRIDGTELMLVVKDDAYAHGIVSVVSRAFAEGVRWFGAFDIASAARVRHAVGDRARIFVWIAVTREEIEEALSLDLDFGVGDAAMLEDVAAAALDQRARVHLKIDTGLHRNGIRPESWRRTAARAHDLEMAGAIEVVGIWSHIAEASDDEDDEARECFDRAVREARAVGLNPSILHLAASAASWERPEFRYDLARVGAYCYGIRPAGGPSEAELSISPVGSLWADITAVGADVTLGIGSLHGLPSTLAGKCEIQTRDGWRRLTRIGDTESWAESWPSARVGEEVKIYGTDAMSATDLAEKIETIGEEIALRVSPIVPRRYV</sequence>